<evidence type="ECO:0000313" key="2">
    <source>
        <dbReference type="Proteomes" id="UP001652642"/>
    </source>
</evidence>
<dbReference type="OrthoDB" id="8773301at2759"/>
<feature type="region of interest" description="Disordered" evidence="1">
    <location>
        <begin position="97"/>
        <end position="136"/>
    </location>
</feature>
<reference evidence="3 4" key="1">
    <citation type="submission" date="2025-05" db="UniProtKB">
        <authorList>
            <consortium name="RefSeq"/>
        </authorList>
    </citation>
    <scope>IDENTIFICATION</scope>
</reference>
<evidence type="ECO:0000313" key="5">
    <source>
        <dbReference type="RefSeq" id="XP_072857228.1"/>
    </source>
</evidence>
<organism evidence="2 6">
    <name type="scientific">Pogona vitticeps</name>
    <name type="common">central bearded dragon</name>
    <dbReference type="NCBI Taxonomy" id="103695"/>
    <lineage>
        <taxon>Eukaryota</taxon>
        <taxon>Metazoa</taxon>
        <taxon>Chordata</taxon>
        <taxon>Craniata</taxon>
        <taxon>Vertebrata</taxon>
        <taxon>Euteleostomi</taxon>
        <taxon>Lepidosauria</taxon>
        <taxon>Squamata</taxon>
        <taxon>Bifurcata</taxon>
        <taxon>Unidentata</taxon>
        <taxon>Episquamata</taxon>
        <taxon>Toxicofera</taxon>
        <taxon>Iguania</taxon>
        <taxon>Acrodonta</taxon>
        <taxon>Agamidae</taxon>
        <taxon>Amphibolurinae</taxon>
        <taxon>Pogona</taxon>
    </lineage>
</organism>
<dbReference type="GeneID" id="110075208"/>
<keyword evidence="2" id="KW-1185">Reference proteome</keyword>
<feature type="region of interest" description="Disordered" evidence="1">
    <location>
        <begin position="179"/>
        <end position="204"/>
    </location>
</feature>
<sequence length="318" mass="35061">MGCRCCKMIQSYIFDPQEVQPSGYVNEINYKPDEQDGGKFKCKQNNDVQPHNDHLQKAEIQPAANRHKLNNTKGAAQNHRSTFFHEEELGNSVEKCNGIHSYPNPNTNQSRESSTHVYSGQLSDSSAKRISQPQTCDNHEIPNIEVCRKLPSETTENFHYEEFQSTGENISSHQSAILDMQGNGAHPPGPSYPKNASHAGKLKAAGSKSASNLSYIDQNIECTAGTKQSRDLPWCEPQCSDSGDKACRTGPLNACFKNKTSSDAPYPQAKTDVQQEAEYDCHEEVNGEVEEEDADVAEALAALEAATAGEDSEEDEKY</sequence>
<dbReference type="InterPro" id="IPR031528">
    <property type="entry name" value="C4orf19"/>
</dbReference>
<dbReference type="Proteomes" id="UP001652642">
    <property type="component" value="Chromosome 5"/>
</dbReference>
<gene>
    <name evidence="3 4 5 6 7" type="primary">PGCKA1</name>
</gene>
<evidence type="ECO:0000313" key="7">
    <source>
        <dbReference type="RefSeq" id="XP_072857230.1"/>
    </source>
</evidence>
<dbReference type="RefSeq" id="XP_072857228.1">
    <property type="nucleotide sequence ID" value="XM_073001127.1"/>
</dbReference>
<feature type="compositionally biased region" description="Polar residues" evidence="1">
    <location>
        <begin position="103"/>
        <end position="136"/>
    </location>
</feature>
<dbReference type="RefSeq" id="XP_020641841.2">
    <property type="nucleotide sequence ID" value="XM_020786182.2"/>
</dbReference>
<name>A0ABM5GHU8_9SAUR</name>
<evidence type="ECO:0000313" key="4">
    <source>
        <dbReference type="RefSeq" id="XP_072857227.1"/>
    </source>
</evidence>
<dbReference type="Pfam" id="PF15770">
    <property type="entry name" value="DUF4699"/>
    <property type="match status" value="1"/>
</dbReference>
<dbReference type="RefSeq" id="XP_072857229.1">
    <property type="nucleotide sequence ID" value="XM_073001128.1"/>
</dbReference>
<dbReference type="PANTHER" id="PTHR16106:SF3">
    <property type="entry name" value="CHROMOSOME 4 OPEN READING FRAME 19"/>
    <property type="match status" value="1"/>
</dbReference>
<accession>A0ABM5GHU8</accession>
<protein>
    <submittedName>
        <fullName evidence="3 4">Uncharacterized protein C4orf19 homolog</fullName>
    </submittedName>
</protein>
<evidence type="ECO:0000313" key="3">
    <source>
        <dbReference type="RefSeq" id="XP_020641841.2"/>
    </source>
</evidence>
<evidence type="ECO:0000313" key="6">
    <source>
        <dbReference type="RefSeq" id="XP_072857229.1"/>
    </source>
</evidence>
<proteinExistence type="predicted"/>
<dbReference type="PANTHER" id="PTHR16106">
    <property type="entry name" value="CHROMOSOME 4 OPEN READING FRAME 19"/>
    <property type="match status" value="1"/>
</dbReference>
<dbReference type="RefSeq" id="XP_072857230.1">
    <property type="nucleotide sequence ID" value="XM_073001129.1"/>
</dbReference>
<dbReference type="RefSeq" id="XP_072857227.1">
    <property type="nucleotide sequence ID" value="XM_073001126.1"/>
</dbReference>
<evidence type="ECO:0000256" key="1">
    <source>
        <dbReference type="SAM" id="MobiDB-lite"/>
    </source>
</evidence>